<keyword evidence="6" id="KW-0560">Oxidoreductase</keyword>
<dbReference type="AlphaFoldDB" id="A0A5N8XGS6"/>
<protein>
    <submittedName>
        <fullName evidence="6">Bifunctional 3-phenylpropionate/cinnamic acid dioxygenase ferredoxin subunit</fullName>
        <ecNumber evidence="6">1.14.12.19</ecNumber>
    </submittedName>
</protein>
<keyword evidence="6" id="KW-0223">Dioxygenase</keyword>
<dbReference type="NCBIfam" id="NF007422">
    <property type="entry name" value="PRK09965.1"/>
    <property type="match status" value="1"/>
</dbReference>
<reference evidence="6 7" key="1">
    <citation type="submission" date="2019-07" db="EMBL/GenBank/DDBJ databases">
        <title>New species of Amycolatopsis and Streptomyces.</title>
        <authorList>
            <person name="Duangmal K."/>
            <person name="Teo W.F.A."/>
            <person name="Lipun K."/>
        </authorList>
    </citation>
    <scope>NUCLEOTIDE SEQUENCE [LARGE SCALE GENOMIC DNA]</scope>
    <source>
        <strain evidence="6 7">NBRC 106415</strain>
    </source>
</reference>
<evidence type="ECO:0000313" key="7">
    <source>
        <dbReference type="Proteomes" id="UP000400924"/>
    </source>
</evidence>
<sequence length="120" mass="12849">MMIPACRLVDLPRGEAIRLDIDPPVSVFHTDDGEVFAIDDTCTHQDASLADGWLEGCEVECPLHASKFDLRTGSVDAPPAKLPVRTHEVLVEDGMVYVRVSTDAPNLPPCVAARLAGGLA</sequence>
<dbReference type="PANTHER" id="PTHR21496:SF23">
    <property type="entry name" value="3-PHENYLPROPIONATE_CINNAMIC ACID DIOXYGENASE FERREDOXIN SUBUNIT"/>
    <property type="match status" value="1"/>
</dbReference>
<dbReference type="GO" id="GO:0046872">
    <property type="term" value="F:metal ion binding"/>
    <property type="evidence" value="ECO:0007669"/>
    <property type="project" value="UniProtKB-KW"/>
</dbReference>
<evidence type="ECO:0000256" key="4">
    <source>
        <dbReference type="ARBA" id="ARBA00023014"/>
    </source>
</evidence>
<evidence type="ECO:0000256" key="2">
    <source>
        <dbReference type="ARBA" id="ARBA00022723"/>
    </source>
</evidence>
<evidence type="ECO:0000256" key="1">
    <source>
        <dbReference type="ARBA" id="ARBA00022714"/>
    </source>
</evidence>
<keyword evidence="7" id="KW-1185">Reference proteome</keyword>
<dbReference type="Gene3D" id="2.102.10.10">
    <property type="entry name" value="Rieske [2Fe-2S] iron-sulphur domain"/>
    <property type="match status" value="1"/>
</dbReference>
<dbReference type="Proteomes" id="UP000400924">
    <property type="component" value="Unassembled WGS sequence"/>
</dbReference>
<evidence type="ECO:0000313" key="6">
    <source>
        <dbReference type="EMBL" id="MPY58710.1"/>
    </source>
</evidence>
<dbReference type="OrthoDB" id="147178at2"/>
<keyword evidence="2" id="KW-0479">Metal-binding</keyword>
<dbReference type="CDD" id="cd03528">
    <property type="entry name" value="Rieske_RO_ferredoxin"/>
    <property type="match status" value="1"/>
</dbReference>
<evidence type="ECO:0000256" key="3">
    <source>
        <dbReference type="ARBA" id="ARBA00023004"/>
    </source>
</evidence>
<dbReference type="EMBL" id="VJZC01000097">
    <property type="protein sequence ID" value="MPY58710.1"/>
    <property type="molecule type" value="Genomic_DNA"/>
</dbReference>
<dbReference type="GO" id="GO:0051537">
    <property type="term" value="F:2 iron, 2 sulfur cluster binding"/>
    <property type="evidence" value="ECO:0007669"/>
    <property type="project" value="UniProtKB-KW"/>
</dbReference>
<dbReference type="PANTHER" id="PTHR21496">
    <property type="entry name" value="FERREDOXIN-RELATED"/>
    <property type="match status" value="1"/>
</dbReference>
<dbReference type="GO" id="GO:0008695">
    <property type="term" value="F:3-phenylpropionate dioxygenase activity"/>
    <property type="evidence" value="ECO:0007669"/>
    <property type="project" value="UniProtKB-EC"/>
</dbReference>
<organism evidence="6 7">
    <name type="scientific">Streptomyces spongiae</name>
    <dbReference type="NCBI Taxonomy" id="565072"/>
    <lineage>
        <taxon>Bacteria</taxon>
        <taxon>Bacillati</taxon>
        <taxon>Actinomycetota</taxon>
        <taxon>Actinomycetes</taxon>
        <taxon>Kitasatosporales</taxon>
        <taxon>Streptomycetaceae</taxon>
        <taxon>Streptomyces</taxon>
    </lineage>
</organism>
<gene>
    <name evidence="6" type="ORF">FNH08_16530</name>
</gene>
<dbReference type="SUPFAM" id="SSF50022">
    <property type="entry name" value="ISP domain"/>
    <property type="match status" value="1"/>
</dbReference>
<dbReference type="RefSeq" id="WP_152772240.1">
    <property type="nucleotide sequence ID" value="NZ_VJZC01000097.1"/>
</dbReference>
<comment type="caution">
    <text evidence="6">The sequence shown here is derived from an EMBL/GenBank/DDBJ whole genome shotgun (WGS) entry which is preliminary data.</text>
</comment>
<dbReference type="InterPro" id="IPR036922">
    <property type="entry name" value="Rieske_2Fe-2S_sf"/>
</dbReference>
<name>A0A5N8XGS6_9ACTN</name>
<dbReference type="EC" id="1.14.12.19" evidence="6"/>
<accession>A0A5N8XGS6</accession>
<keyword evidence="3" id="KW-0408">Iron</keyword>
<dbReference type="PROSITE" id="PS51296">
    <property type="entry name" value="RIESKE"/>
    <property type="match status" value="1"/>
</dbReference>
<evidence type="ECO:0000259" key="5">
    <source>
        <dbReference type="PROSITE" id="PS51296"/>
    </source>
</evidence>
<feature type="domain" description="Rieske" evidence="5">
    <location>
        <begin position="3"/>
        <end position="98"/>
    </location>
</feature>
<proteinExistence type="predicted"/>
<dbReference type="GO" id="GO:0004497">
    <property type="term" value="F:monooxygenase activity"/>
    <property type="evidence" value="ECO:0007669"/>
    <property type="project" value="UniProtKB-ARBA"/>
</dbReference>
<keyword evidence="4" id="KW-0411">Iron-sulfur</keyword>
<dbReference type="Pfam" id="PF00355">
    <property type="entry name" value="Rieske"/>
    <property type="match status" value="1"/>
</dbReference>
<dbReference type="InterPro" id="IPR017941">
    <property type="entry name" value="Rieske_2Fe-2S"/>
</dbReference>
<keyword evidence="1" id="KW-0001">2Fe-2S</keyword>